<evidence type="ECO:0000256" key="5">
    <source>
        <dbReference type="PROSITE-ProRule" id="PRU00335"/>
    </source>
</evidence>
<dbReference type="InterPro" id="IPR023772">
    <property type="entry name" value="DNA-bd_HTH_TetR-type_CS"/>
</dbReference>
<dbReference type="Pfam" id="PF13977">
    <property type="entry name" value="TetR_C_6"/>
    <property type="match status" value="1"/>
</dbReference>
<reference evidence="8" key="1">
    <citation type="journal article" date="2024" name="Antonie Van Leeuwenhoek">
        <title>Bradyrhizobium ontarionense sp. nov., a novel bacterial symbiont isolated from Aeschynomene indica (Indian jointvetch), harbours photosynthesis, nitrogen fixation and nitrous oxide (N2O) reductase genes.</title>
        <authorList>
            <person name="Bromfield E.S.P."/>
            <person name="Cloutier S."/>
        </authorList>
    </citation>
    <scope>NUCLEOTIDE SEQUENCE</scope>
    <source>
        <strain evidence="8">A19</strain>
    </source>
</reference>
<dbReference type="InterPro" id="IPR036271">
    <property type="entry name" value="Tet_transcr_reg_TetR-rel_C_sf"/>
</dbReference>
<protein>
    <submittedName>
        <fullName evidence="8">TetR/AcrR family transcriptional regulator</fullName>
    </submittedName>
</protein>
<dbReference type="InterPro" id="IPR001647">
    <property type="entry name" value="HTH_TetR"/>
</dbReference>
<dbReference type="SUPFAM" id="SSF46689">
    <property type="entry name" value="Homeodomain-like"/>
    <property type="match status" value="1"/>
</dbReference>
<dbReference type="PROSITE" id="PS01081">
    <property type="entry name" value="HTH_TETR_1"/>
    <property type="match status" value="1"/>
</dbReference>
<accession>A0ABY3RE56</accession>
<sequence>MRKVDPVRHGQKRGEILHAALRCFVRDGFHGASTTDICVEAGISPGHLYHYFPSKETIVEALVQDSLARAASRFEAILASPDVIEALLTEIENTSIHRPEAQVLSAEALAEACRNPAFARIVHEHARAMRTLLVGFLTEAQRRGNVDPGLDPEATANVLLAIVDGARALPIRNPTVDIKQSTEHLRIMLTRFLRPTAVQTPPAAEKKRRTCGPLGLLKKRNEPRR</sequence>
<dbReference type="SUPFAM" id="SSF48498">
    <property type="entry name" value="Tetracyclin repressor-like, C-terminal domain"/>
    <property type="match status" value="1"/>
</dbReference>
<keyword evidence="2" id="KW-0805">Transcription regulation</keyword>
<dbReference type="EMBL" id="CP088156">
    <property type="protein sequence ID" value="UFZ05235.1"/>
    <property type="molecule type" value="Genomic_DNA"/>
</dbReference>
<evidence type="ECO:0000313" key="9">
    <source>
        <dbReference type="Proteomes" id="UP001431010"/>
    </source>
</evidence>
<dbReference type="PRINTS" id="PR00455">
    <property type="entry name" value="HTHTETR"/>
</dbReference>
<gene>
    <name evidence="8" type="ORF">LQG66_02610</name>
</gene>
<dbReference type="InterPro" id="IPR050109">
    <property type="entry name" value="HTH-type_TetR-like_transc_reg"/>
</dbReference>
<feature type="domain" description="HTH tetR-type" evidence="7">
    <location>
        <begin position="10"/>
        <end position="70"/>
    </location>
</feature>
<evidence type="ECO:0000256" key="4">
    <source>
        <dbReference type="ARBA" id="ARBA00023163"/>
    </source>
</evidence>
<proteinExistence type="predicted"/>
<evidence type="ECO:0000256" key="1">
    <source>
        <dbReference type="ARBA" id="ARBA00022491"/>
    </source>
</evidence>
<keyword evidence="1" id="KW-0678">Repressor</keyword>
<dbReference type="Pfam" id="PF00440">
    <property type="entry name" value="TetR_N"/>
    <property type="match status" value="1"/>
</dbReference>
<organism evidence="8 9">
    <name type="scientific">Bradyrhizobium ontarionense</name>
    <dbReference type="NCBI Taxonomy" id="2898149"/>
    <lineage>
        <taxon>Bacteria</taxon>
        <taxon>Pseudomonadati</taxon>
        <taxon>Pseudomonadota</taxon>
        <taxon>Alphaproteobacteria</taxon>
        <taxon>Hyphomicrobiales</taxon>
        <taxon>Nitrobacteraceae</taxon>
        <taxon>Bradyrhizobium</taxon>
    </lineage>
</organism>
<dbReference type="InterPro" id="IPR039538">
    <property type="entry name" value="BetI_C"/>
</dbReference>
<evidence type="ECO:0000256" key="3">
    <source>
        <dbReference type="ARBA" id="ARBA00023125"/>
    </source>
</evidence>
<name>A0ABY3RE56_9BRAD</name>
<dbReference type="InterPro" id="IPR009057">
    <property type="entry name" value="Homeodomain-like_sf"/>
</dbReference>
<feature type="DNA-binding region" description="H-T-H motif" evidence="5">
    <location>
        <begin position="33"/>
        <end position="52"/>
    </location>
</feature>
<keyword evidence="4" id="KW-0804">Transcription</keyword>
<evidence type="ECO:0000259" key="7">
    <source>
        <dbReference type="PROSITE" id="PS50977"/>
    </source>
</evidence>
<evidence type="ECO:0000313" key="8">
    <source>
        <dbReference type="EMBL" id="UFZ05235.1"/>
    </source>
</evidence>
<dbReference type="PROSITE" id="PS50977">
    <property type="entry name" value="HTH_TETR_2"/>
    <property type="match status" value="1"/>
</dbReference>
<evidence type="ECO:0000256" key="6">
    <source>
        <dbReference type="SAM" id="MobiDB-lite"/>
    </source>
</evidence>
<dbReference type="Proteomes" id="UP001431010">
    <property type="component" value="Chromosome"/>
</dbReference>
<feature type="region of interest" description="Disordered" evidence="6">
    <location>
        <begin position="198"/>
        <end position="225"/>
    </location>
</feature>
<keyword evidence="9" id="KW-1185">Reference proteome</keyword>
<dbReference type="Gene3D" id="1.10.357.10">
    <property type="entry name" value="Tetracycline Repressor, domain 2"/>
    <property type="match status" value="1"/>
</dbReference>
<dbReference type="PANTHER" id="PTHR30055">
    <property type="entry name" value="HTH-TYPE TRANSCRIPTIONAL REGULATOR RUTR"/>
    <property type="match status" value="1"/>
</dbReference>
<dbReference type="RefSeq" id="WP_231323105.1">
    <property type="nucleotide sequence ID" value="NZ_CP088156.1"/>
</dbReference>
<evidence type="ECO:0000256" key="2">
    <source>
        <dbReference type="ARBA" id="ARBA00023015"/>
    </source>
</evidence>
<dbReference type="PANTHER" id="PTHR30055:SF226">
    <property type="entry name" value="HTH-TYPE TRANSCRIPTIONAL REGULATOR PKSA"/>
    <property type="match status" value="1"/>
</dbReference>
<keyword evidence="3 5" id="KW-0238">DNA-binding</keyword>